<keyword evidence="9" id="KW-1133">Transmembrane helix</keyword>
<dbReference type="CDD" id="cd16917">
    <property type="entry name" value="HATPase_UhpB-NarQ-NarX-like"/>
    <property type="match status" value="1"/>
</dbReference>
<dbReference type="PANTHER" id="PTHR24421">
    <property type="entry name" value="NITRATE/NITRITE SENSOR PROTEIN NARX-RELATED"/>
    <property type="match status" value="1"/>
</dbReference>
<dbReference type="Pfam" id="PF07730">
    <property type="entry name" value="HisKA_3"/>
    <property type="match status" value="1"/>
</dbReference>
<keyword evidence="3" id="KW-0597">Phosphoprotein</keyword>
<evidence type="ECO:0000256" key="6">
    <source>
        <dbReference type="ARBA" id="ARBA00022777"/>
    </source>
</evidence>
<proteinExistence type="predicted"/>
<evidence type="ECO:0000256" key="4">
    <source>
        <dbReference type="ARBA" id="ARBA00022679"/>
    </source>
</evidence>
<gene>
    <name evidence="11" type="ORF">QRX60_17505</name>
</gene>
<evidence type="ECO:0000313" key="11">
    <source>
        <dbReference type="EMBL" id="WIY05553.1"/>
    </source>
</evidence>
<dbReference type="EC" id="2.7.13.3" evidence="2"/>
<dbReference type="KEGG" id="amog:QRX60_17505"/>
<dbReference type="SMART" id="SM00387">
    <property type="entry name" value="HATPase_c"/>
    <property type="match status" value="1"/>
</dbReference>
<feature type="transmembrane region" description="Helical" evidence="9">
    <location>
        <begin position="35"/>
        <end position="53"/>
    </location>
</feature>
<protein>
    <recommendedName>
        <fullName evidence="2">histidine kinase</fullName>
        <ecNumber evidence="2">2.7.13.3</ecNumber>
    </recommendedName>
</protein>
<dbReference type="Pfam" id="PF02518">
    <property type="entry name" value="HATPase_c"/>
    <property type="match status" value="1"/>
</dbReference>
<evidence type="ECO:0000313" key="12">
    <source>
        <dbReference type="Proteomes" id="UP001239397"/>
    </source>
</evidence>
<dbReference type="InterPro" id="IPR003594">
    <property type="entry name" value="HATPase_dom"/>
</dbReference>
<evidence type="ECO:0000256" key="5">
    <source>
        <dbReference type="ARBA" id="ARBA00022741"/>
    </source>
</evidence>
<dbReference type="InterPro" id="IPR036890">
    <property type="entry name" value="HATPase_C_sf"/>
</dbReference>
<dbReference type="InterPro" id="IPR011712">
    <property type="entry name" value="Sig_transdc_His_kin_sub3_dim/P"/>
</dbReference>
<dbReference type="GO" id="GO:0005524">
    <property type="term" value="F:ATP binding"/>
    <property type="evidence" value="ECO:0007669"/>
    <property type="project" value="UniProtKB-KW"/>
</dbReference>
<reference evidence="11 12" key="1">
    <citation type="submission" date="2023-06" db="EMBL/GenBank/DDBJ databases">
        <authorList>
            <person name="Oyuntsetseg B."/>
            <person name="Kim S.B."/>
        </authorList>
    </citation>
    <scope>NUCLEOTIDE SEQUENCE [LARGE SCALE GENOMIC DNA]</scope>
    <source>
        <strain evidence="11 12">4-36</strain>
    </source>
</reference>
<evidence type="ECO:0000256" key="7">
    <source>
        <dbReference type="ARBA" id="ARBA00022840"/>
    </source>
</evidence>
<keyword evidence="7 11" id="KW-0067">ATP-binding</keyword>
<dbReference type="GO" id="GO:0016020">
    <property type="term" value="C:membrane"/>
    <property type="evidence" value="ECO:0007669"/>
    <property type="project" value="InterPro"/>
</dbReference>
<dbReference type="EMBL" id="CP127295">
    <property type="protein sequence ID" value="WIY05553.1"/>
    <property type="molecule type" value="Genomic_DNA"/>
</dbReference>
<evidence type="ECO:0000256" key="3">
    <source>
        <dbReference type="ARBA" id="ARBA00022553"/>
    </source>
</evidence>
<dbReference type="SUPFAM" id="SSF55874">
    <property type="entry name" value="ATPase domain of HSP90 chaperone/DNA topoisomerase II/histidine kinase"/>
    <property type="match status" value="1"/>
</dbReference>
<evidence type="ECO:0000256" key="1">
    <source>
        <dbReference type="ARBA" id="ARBA00000085"/>
    </source>
</evidence>
<keyword evidence="5" id="KW-0547">Nucleotide-binding</keyword>
<dbReference type="Proteomes" id="UP001239397">
    <property type="component" value="Chromosome"/>
</dbReference>
<dbReference type="GO" id="GO:0046983">
    <property type="term" value="F:protein dimerization activity"/>
    <property type="evidence" value="ECO:0007669"/>
    <property type="project" value="InterPro"/>
</dbReference>
<feature type="domain" description="Histidine kinase/HSP90-like ATPase" evidence="10">
    <location>
        <begin position="231"/>
        <end position="325"/>
    </location>
</feature>
<keyword evidence="8" id="KW-0902">Two-component regulatory system</keyword>
<dbReference type="PANTHER" id="PTHR24421:SF10">
    <property type="entry name" value="NITRATE_NITRITE SENSOR PROTEIN NARQ"/>
    <property type="match status" value="1"/>
</dbReference>
<feature type="transmembrane region" description="Helical" evidence="9">
    <location>
        <begin position="60"/>
        <end position="78"/>
    </location>
</feature>
<keyword evidence="12" id="KW-1185">Reference proteome</keyword>
<name>A0A9Y2NN57_9PSEU</name>
<dbReference type="GO" id="GO:0000155">
    <property type="term" value="F:phosphorelay sensor kinase activity"/>
    <property type="evidence" value="ECO:0007669"/>
    <property type="project" value="InterPro"/>
</dbReference>
<evidence type="ECO:0000259" key="10">
    <source>
        <dbReference type="SMART" id="SM00387"/>
    </source>
</evidence>
<evidence type="ECO:0000256" key="2">
    <source>
        <dbReference type="ARBA" id="ARBA00012438"/>
    </source>
</evidence>
<keyword evidence="9" id="KW-0812">Transmembrane</keyword>
<evidence type="ECO:0000256" key="8">
    <source>
        <dbReference type="ARBA" id="ARBA00023012"/>
    </source>
</evidence>
<dbReference type="Gene3D" id="3.30.565.10">
    <property type="entry name" value="Histidine kinase-like ATPase, C-terminal domain"/>
    <property type="match status" value="1"/>
</dbReference>
<accession>A0A9Y2NN57</accession>
<evidence type="ECO:0000256" key="9">
    <source>
        <dbReference type="SAM" id="Phobius"/>
    </source>
</evidence>
<dbReference type="AlphaFoldDB" id="A0A9Y2NN57"/>
<comment type="catalytic activity">
    <reaction evidence="1">
        <text>ATP + protein L-histidine = ADP + protein N-phospho-L-histidine.</text>
        <dbReference type="EC" id="2.7.13.3"/>
    </reaction>
</comment>
<organism evidence="11 12">
    <name type="scientific">Amycolatopsis mongoliensis</name>
    <dbReference type="NCBI Taxonomy" id="715475"/>
    <lineage>
        <taxon>Bacteria</taxon>
        <taxon>Bacillati</taxon>
        <taxon>Actinomycetota</taxon>
        <taxon>Actinomycetes</taxon>
        <taxon>Pseudonocardiales</taxon>
        <taxon>Pseudonocardiaceae</taxon>
        <taxon>Amycolatopsis</taxon>
    </lineage>
</organism>
<keyword evidence="9" id="KW-0472">Membrane</keyword>
<dbReference type="RefSeq" id="WP_286001841.1">
    <property type="nucleotide sequence ID" value="NZ_CP127295.1"/>
</dbReference>
<keyword evidence="6" id="KW-0418">Kinase</keyword>
<keyword evidence="4" id="KW-0808">Transferase</keyword>
<dbReference type="InterPro" id="IPR050482">
    <property type="entry name" value="Sensor_HK_TwoCompSys"/>
</dbReference>
<sequence>MRSAVIRSVCVAGIGFGSLTVLVDAAVPAPLLADPIAALSIAFGGGVLVASLPGTRWLRMSTALIAVGALILGVGYLIDKTLLPAARNAAFVFLGLAVACAVRGWPELVRLLDQTKARSVLRFQNYHAARIADELHDEVLQALALTSRRLDSAVRRGDRECLVAASRAAVETLSDQATILRGIVSTLHPVTLRHVGLAEGTRELTRQVAAANGLVISVVADDATVNGLDPEIATVVYRVVQEALRNIVKHAEASTVRVRMACYRSHLAVTVSDDGRGWSGSAARAKHCYGLASMRWWCAAYGGDLTADNSPGGGARIRATFQTRIAEIRQGEPARS</sequence>